<dbReference type="Proteomes" id="UP001178461">
    <property type="component" value="Chromosome 14"/>
</dbReference>
<dbReference type="AlphaFoldDB" id="A0AA35LCB6"/>
<protein>
    <submittedName>
        <fullName evidence="1">Uncharacterized protein</fullName>
    </submittedName>
</protein>
<sequence>MRLPGRGEGAESKNPVFSSPRPLFGGAAASCPVAFASGAGSSLEEHLWGEGEERQARTEGDCSCLRSNTKQEFWIT</sequence>
<dbReference type="EMBL" id="OX395139">
    <property type="protein sequence ID" value="CAI5793197.1"/>
    <property type="molecule type" value="Genomic_DNA"/>
</dbReference>
<evidence type="ECO:0000313" key="2">
    <source>
        <dbReference type="Proteomes" id="UP001178461"/>
    </source>
</evidence>
<proteinExistence type="predicted"/>
<reference evidence="1" key="1">
    <citation type="submission" date="2022-12" db="EMBL/GenBank/DDBJ databases">
        <authorList>
            <person name="Alioto T."/>
            <person name="Alioto T."/>
            <person name="Gomez Garrido J."/>
        </authorList>
    </citation>
    <scope>NUCLEOTIDE SEQUENCE</scope>
</reference>
<evidence type="ECO:0000313" key="1">
    <source>
        <dbReference type="EMBL" id="CAI5793197.1"/>
    </source>
</evidence>
<gene>
    <name evidence="1" type="ORF">PODLI_1B012617</name>
</gene>
<accession>A0AA35LCB6</accession>
<keyword evidence="2" id="KW-1185">Reference proteome</keyword>
<organism evidence="1 2">
    <name type="scientific">Podarcis lilfordi</name>
    <name type="common">Lilford's wall lizard</name>
    <dbReference type="NCBI Taxonomy" id="74358"/>
    <lineage>
        <taxon>Eukaryota</taxon>
        <taxon>Metazoa</taxon>
        <taxon>Chordata</taxon>
        <taxon>Craniata</taxon>
        <taxon>Vertebrata</taxon>
        <taxon>Euteleostomi</taxon>
        <taxon>Lepidosauria</taxon>
        <taxon>Squamata</taxon>
        <taxon>Bifurcata</taxon>
        <taxon>Unidentata</taxon>
        <taxon>Episquamata</taxon>
        <taxon>Laterata</taxon>
        <taxon>Lacertibaenia</taxon>
        <taxon>Lacertidae</taxon>
        <taxon>Podarcis</taxon>
    </lineage>
</organism>
<name>A0AA35LCB6_9SAUR</name>